<dbReference type="SUPFAM" id="SSF46785">
    <property type="entry name" value="Winged helix' DNA-binding domain"/>
    <property type="match status" value="1"/>
</dbReference>
<dbReference type="AlphaFoldDB" id="A0A556AQ70"/>
<proteinExistence type="predicted"/>
<keyword evidence="2" id="KW-0238">DNA-binding</keyword>
<dbReference type="PANTHER" id="PTHR43537">
    <property type="entry name" value="TRANSCRIPTIONAL REGULATOR, GNTR FAMILY"/>
    <property type="match status" value="1"/>
</dbReference>
<protein>
    <submittedName>
        <fullName evidence="5">GntR family transcriptional regulator</fullName>
    </submittedName>
</protein>
<dbReference type="RefSeq" id="WP_143948348.1">
    <property type="nucleotide sequence ID" value="NZ_BAABMB010000002.1"/>
</dbReference>
<evidence type="ECO:0000259" key="4">
    <source>
        <dbReference type="PROSITE" id="PS50949"/>
    </source>
</evidence>
<dbReference type="EMBL" id="VLTJ01000022">
    <property type="protein sequence ID" value="TSH95036.1"/>
    <property type="molecule type" value="Genomic_DNA"/>
</dbReference>
<dbReference type="GO" id="GO:0003677">
    <property type="term" value="F:DNA binding"/>
    <property type="evidence" value="ECO:0007669"/>
    <property type="project" value="UniProtKB-KW"/>
</dbReference>
<comment type="caution">
    <text evidence="5">The sequence shown here is derived from an EMBL/GenBank/DDBJ whole genome shotgun (WGS) entry which is preliminary data.</text>
</comment>
<accession>A0A556AQ70</accession>
<dbReference type="InterPro" id="IPR011711">
    <property type="entry name" value="GntR_C"/>
</dbReference>
<reference evidence="5 6" key="1">
    <citation type="submission" date="2019-07" db="EMBL/GenBank/DDBJ databases">
        <title>Qingshengfaniella alkalisoli gen. nov., sp. nov., isolated from saline soil.</title>
        <authorList>
            <person name="Xu L."/>
            <person name="Huang X.-X."/>
            <person name="Sun J.-Q."/>
        </authorList>
    </citation>
    <scope>NUCLEOTIDE SEQUENCE [LARGE SCALE GENOMIC DNA]</scope>
    <source>
        <strain evidence="5 6">DSM 27279</strain>
    </source>
</reference>
<dbReference type="InterPro" id="IPR000524">
    <property type="entry name" value="Tscrpt_reg_HTH_GntR"/>
</dbReference>
<keyword evidence="3" id="KW-0804">Transcription</keyword>
<evidence type="ECO:0000313" key="6">
    <source>
        <dbReference type="Proteomes" id="UP000318405"/>
    </source>
</evidence>
<feature type="domain" description="HTH gntR-type" evidence="4">
    <location>
        <begin position="3"/>
        <end position="70"/>
    </location>
</feature>
<evidence type="ECO:0000256" key="1">
    <source>
        <dbReference type="ARBA" id="ARBA00023015"/>
    </source>
</evidence>
<dbReference type="InterPro" id="IPR036388">
    <property type="entry name" value="WH-like_DNA-bd_sf"/>
</dbReference>
<dbReference type="SMART" id="SM00895">
    <property type="entry name" value="FCD"/>
    <property type="match status" value="1"/>
</dbReference>
<name>A0A556AQ70_9BURK</name>
<dbReference type="Pfam" id="PF00392">
    <property type="entry name" value="GntR"/>
    <property type="match status" value="1"/>
</dbReference>
<dbReference type="InterPro" id="IPR008920">
    <property type="entry name" value="TF_FadR/GntR_C"/>
</dbReference>
<keyword evidence="1" id="KW-0805">Transcription regulation</keyword>
<dbReference type="Gene3D" id="1.10.10.10">
    <property type="entry name" value="Winged helix-like DNA-binding domain superfamily/Winged helix DNA-binding domain"/>
    <property type="match status" value="1"/>
</dbReference>
<dbReference type="InterPro" id="IPR036390">
    <property type="entry name" value="WH_DNA-bd_sf"/>
</dbReference>
<dbReference type="GO" id="GO:0003700">
    <property type="term" value="F:DNA-binding transcription factor activity"/>
    <property type="evidence" value="ECO:0007669"/>
    <property type="project" value="InterPro"/>
</dbReference>
<dbReference type="CDD" id="cd07377">
    <property type="entry name" value="WHTH_GntR"/>
    <property type="match status" value="1"/>
</dbReference>
<keyword evidence="6" id="KW-1185">Reference proteome</keyword>
<evidence type="ECO:0000256" key="3">
    <source>
        <dbReference type="ARBA" id="ARBA00023163"/>
    </source>
</evidence>
<dbReference type="SMART" id="SM00345">
    <property type="entry name" value="HTH_GNTR"/>
    <property type="match status" value="1"/>
</dbReference>
<dbReference type="OrthoDB" id="5343379at2"/>
<dbReference type="Gene3D" id="1.20.120.530">
    <property type="entry name" value="GntR ligand-binding domain-like"/>
    <property type="match status" value="1"/>
</dbReference>
<dbReference type="SUPFAM" id="SSF48008">
    <property type="entry name" value="GntR ligand-binding domain-like"/>
    <property type="match status" value="1"/>
</dbReference>
<evidence type="ECO:0000256" key="2">
    <source>
        <dbReference type="ARBA" id="ARBA00023125"/>
    </source>
</evidence>
<sequence>MRVKLGDQVLTQLRTEIQNGTLPVGARLDEQSIAQRFQVSRTPAREALRGLAALGLVQTLPRQGAIVRGLSAREYVAMVEILTELEGLAARLATRRMTLAERQALTPVHARVQDAARRDDVQDYAKANADFHQAIYAGSRNEILGRQIRDMRHRMGALANPFLRPGRLQQSCREHASVLAAIQAGDEAGAYAAMVEHITAGGSIYADLVAAMPAELAATPSRNPRPAAD</sequence>
<dbReference type="Pfam" id="PF07729">
    <property type="entry name" value="FCD"/>
    <property type="match status" value="1"/>
</dbReference>
<dbReference type="PROSITE" id="PS50949">
    <property type="entry name" value="HTH_GNTR"/>
    <property type="match status" value="1"/>
</dbReference>
<gene>
    <name evidence="5" type="ORF">FOZ76_11235</name>
</gene>
<dbReference type="PANTHER" id="PTHR43537:SF49">
    <property type="entry name" value="TRANSCRIPTIONAL REGULATORY PROTEIN"/>
    <property type="match status" value="1"/>
</dbReference>
<evidence type="ECO:0000313" key="5">
    <source>
        <dbReference type="EMBL" id="TSH95036.1"/>
    </source>
</evidence>
<dbReference type="Proteomes" id="UP000318405">
    <property type="component" value="Unassembled WGS sequence"/>
</dbReference>
<organism evidence="5 6">
    <name type="scientific">Verticiella sediminum</name>
    <dbReference type="NCBI Taxonomy" id="1247510"/>
    <lineage>
        <taxon>Bacteria</taxon>
        <taxon>Pseudomonadati</taxon>
        <taxon>Pseudomonadota</taxon>
        <taxon>Betaproteobacteria</taxon>
        <taxon>Burkholderiales</taxon>
        <taxon>Alcaligenaceae</taxon>
        <taxon>Verticiella</taxon>
    </lineage>
</organism>